<accession>A0AAV8WWD1</accession>
<dbReference type="Proteomes" id="UP001162156">
    <property type="component" value="Unassembled WGS sequence"/>
</dbReference>
<evidence type="ECO:0000313" key="2">
    <source>
        <dbReference type="EMBL" id="KAJ8930425.1"/>
    </source>
</evidence>
<evidence type="ECO:0000313" key="3">
    <source>
        <dbReference type="Proteomes" id="UP001162156"/>
    </source>
</evidence>
<keyword evidence="1" id="KW-0472">Membrane</keyword>
<name>A0AAV8WWD1_9CUCU</name>
<proteinExistence type="predicted"/>
<feature type="transmembrane region" description="Helical" evidence="1">
    <location>
        <begin position="109"/>
        <end position="129"/>
    </location>
</feature>
<comment type="caution">
    <text evidence="2">The sequence shown here is derived from an EMBL/GenBank/DDBJ whole genome shotgun (WGS) entry which is preliminary data.</text>
</comment>
<dbReference type="InterPro" id="IPR036279">
    <property type="entry name" value="5-3_exonuclease_C_sf"/>
</dbReference>
<keyword evidence="1" id="KW-1133">Transmembrane helix</keyword>
<dbReference type="AlphaFoldDB" id="A0AAV8WWD1"/>
<sequence length="290" mass="33728">MNFLDKVARYLNMNHLQITNEYKEKFMVADATFRHQIVFDPFKKKLVPLTDPAVFGTNPKYCKNAGEIFDHEQAYHIALGNLHPTTFKRLDSWLPSETVRFDNNLTGTYFIITFYFRVLPVTVYGLVVIKRVYQEKHKKPNLGEFFNSSTSGEEKVNLIEDEQIKIDEDKKIAKELEFYSRNSLVSQEATTSETETYIPGSPKEECTSPVLKRNPFIVEKKLSKFHRTTISNQIVVKSRYFASETEKTVENIEVNEESINAEYNEVSNVENIPNNEIMEMKIEDSKKHSK</sequence>
<keyword evidence="1" id="KW-0812">Transmembrane</keyword>
<keyword evidence="3" id="KW-1185">Reference proteome</keyword>
<dbReference type="SUPFAM" id="SSF47807">
    <property type="entry name" value="5' to 3' exonuclease, C-terminal subdomain"/>
    <property type="match status" value="1"/>
</dbReference>
<evidence type="ECO:0000256" key="1">
    <source>
        <dbReference type="SAM" id="Phobius"/>
    </source>
</evidence>
<protein>
    <submittedName>
        <fullName evidence="2">Uncharacterized protein</fullName>
    </submittedName>
</protein>
<organism evidence="2 3">
    <name type="scientific">Rhamnusium bicolor</name>
    <dbReference type="NCBI Taxonomy" id="1586634"/>
    <lineage>
        <taxon>Eukaryota</taxon>
        <taxon>Metazoa</taxon>
        <taxon>Ecdysozoa</taxon>
        <taxon>Arthropoda</taxon>
        <taxon>Hexapoda</taxon>
        <taxon>Insecta</taxon>
        <taxon>Pterygota</taxon>
        <taxon>Neoptera</taxon>
        <taxon>Endopterygota</taxon>
        <taxon>Coleoptera</taxon>
        <taxon>Polyphaga</taxon>
        <taxon>Cucujiformia</taxon>
        <taxon>Chrysomeloidea</taxon>
        <taxon>Cerambycidae</taxon>
        <taxon>Lepturinae</taxon>
        <taxon>Rhagiini</taxon>
        <taxon>Rhamnusium</taxon>
    </lineage>
</organism>
<gene>
    <name evidence="2" type="ORF">NQ314_016751</name>
</gene>
<dbReference type="EMBL" id="JANEYF010004667">
    <property type="protein sequence ID" value="KAJ8930425.1"/>
    <property type="molecule type" value="Genomic_DNA"/>
</dbReference>
<reference evidence="2" key="1">
    <citation type="journal article" date="2023" name="Insect Mol. Biol.">
        <title>Genome sequencing provides insights into the evolution of gene families encoding plant cell wall-degrading enzymes in longhorned beetles.</title>
        <authorList>
            <person name="Shin N.R."/>
            <person name="Okamura Y."/>
            <person name="Kirsch R."/>
            <person name="Pauchet Y."/>
        </authorList>
    </citation>
    <scope>NUCLEOTIDE SEQUENCE</scope>
    <source>
        <strain evidence="2">RBIC_L_NR</strain>
    </source>
</reference>